<accession>U7V7P7</accession>
<dbReference type="PANTHER" id="PTHR37291:SF1">
    <property type="entry name" value="TYPE IV METHYL-DIRECTED RESTRICTION ENZYME ECOKMCRB SUBUNIT"/>
    <property type="match status" value="1"/>
</dbReference>
<dbReference type="GO" id="GO:0005524">
    <property type="term" value="F:ATP binding"/>
    <property type="evidence" value="ECO:0007669"/>
    <property type="project" value="InterPro"/>
</dbReference>
<comment type="caution">
    <text evidence="2">The sequence shown here is derived from an EMBL/GenBank/DDBJ whole genome shotgun (WGS) entry which is preliminary data.</text>
</comment>
<protein>
    <submittedName>
        <fullName evidence="2">ATPase family protein</fullName>
    </submittedName>
</protein>
<dbReference type="PATRIC" id="fig|888019.4.peg.145"/>
<dbReference type="GO" id="GO:0016887">
    <property type="term" value="F:ATP hydrolysis activity"/>
    <property type="evidence" value="ECO:0007669"/>
    <property type="project" value="InterPro"/>
</dbReference>
<evidence type="ECO:0000259" key="1">
    <source>
        <dbReference type="Pfam" id="PF07728"/>
    </source>
</evidence>
<reference evidence="2 3" key="1">
    <citation type="submission" date="2013-08" db="EMBL/GenBank/DDBJ databases">
        <authorList>
            <person name="Weinstock G."/>
            <person name="Sodergren E."/>
            <person name="Wylie T."/>
            <person name="Fulton L."/>
            <person name="Fulton R."/>
            <person name="Fronick C."/>
            <person name="O'Laughlin M."/>
            <person name="Godfrey J."/>
            <person name="Miner T."/>
            <person name="Herter B."/>
            <person name="Appelbaum E."/>
            <person name="Cordes M."/>
            <person name="Lek S."/>
            <person name="Wollam A."/>
            <person name="Pepin K.H."/>
            <person name="Palsikar V.B."/>
            <person name="Mitreva M."/>
            <person name="Wilson R.K."/>
        </authorList>
    </citation>
    <scope>NUCLEOTIDE SEQUENCE [LARGE SCALE GENOMIC DNA]</scope>
    <source>
        <strain evidence="2 3">F0184</strain>
    </source>
</reference>
<name>U7V7P7_9MICC</name>
<dbReference type="Pfam" id="PF07728">
    <property type="entry name" value="AAA_5"/>
    <property type="match status" value="1"/>
</dbReference>
<dbReference type="InterPro" id="IPR052934">
    <property type="entry name" value="Methyl-DNA_Rec/Restrict_Enz"/>
</dbReference>
<organism evidence="2 3">
    <name type="scientific">Rothia aeria F0184</name>
    <dbReference type="NCBI Taxonomy" id="888019"/>
    <lineage>
        <taxon>Bacteria</taxon>
        <taxon>Bacillati</taxon>
        <taxon>Actinomycetota</taxon>
        <taxon>Actinomycetes</taxon>
        <taxon>Micrococcales</taxon>
        <taxon>Micrococcaceae</taxon>
        <taxon>Rothia</taxon>
    </lineage>
</organism>
<dbReference type="Gene3D" id="3.40.50.300">
    <property type="entry name" value="P-loop containing nucleotide triphosphate hydrolases"/>
    <property type="match status" value="1"/>
</dbReference>
<sequence length="638" mass="71321">MVKMGGHICDNKKGRKITRRAMSDTTYTSQATTAPSSGAGMSHAYNLSKAVHQLQTQLQGKWPTGHSVFHPRFTPLRELRDKLHITDPNGVPTYCDPENISLKSLEDGIMMHCIILDKTKGLLAITEDNGDPKPYRGKYVTNYINYVFRYLSIDTKVNISEMDGYPNINTKNAKNRSLLDILDFLYEHQDSIVHALGFNPLDDLQICFFPILHPGFNFPRDTPQQILDWYTTSSYKIGLFSSPLENKNMGIIKKLNDYSNVIAEGVAGCGKSHMLESLKDTTINGGYGPENVTTVVFHPSTSYEEFVSGLRPNFAYGTETPDFISHEGIFLQACAKAVRLARSYAAHRARTGADTSLGQDPAHREAPAHLLFIDEINRANTSRVFGDLMLVLEKSKRHNYATDTDGDWQNHMHGALVANYDREDSSSSAQPVTIPPHVTYATLQTPVFVPRIRDDGTQDWSRGRSYSRLVVPDNLHILGTMNSTDRSVGTIDLALRRRFHWHEMEPMRKDDLKEALTAAGRDLEADPELSLLIDAYDRLNTSLKNEVGPDARLGHAYFFEPKASAPEIADALLTQLAEVAATFNIKETPHTNPDFPRKLAGISDLCGRYVEYVGHGLGRRPHIGGTWNPIMARLYEAA</sequence>
<dbReference type="EMBL" id="AXZG01000008">
    <property type="protein sequence ID" value="ERT67585.1"/>
    <property type="molecule type" value="Genomic_DNA"/>
</dbReference>
<dbReference type="HOGENOM" id="CLU_428874_0_0_11"/>
<dbReference type="PANTHER" id="PTHR37291">
    <property type="entry name" value="5-METHYLCYTOSINE-SPECIFIC RESTRICTION ENZYME B"/>
    <property type="match status" value="1"/>
</dbReference>
<evidence type="ECO:0000313" key="2">
    <source>
        <dbReference type="EMBL" id="ERT67585.1"/>
    </source>
</evidence>
<dbReference type="SUPFAM" id="SSF52540">
    <property type="entry name" value="P-loop containing nucleoside triphosphate hydrolases"/>
    <property type="match status" value="1"/>
</dbReference>
<evidence type="ECO:0000313" key="3">
    <source>
        <dbReference type="Proteomes" id="UP000017174"/>
    </source>
</evidence>
<feature type="domain" description="ATPase dynein-related AAA" evidence="1">
    <location>
        <begin position="261"/>
        <end position="499"/>
    </location>
</feature>
<dbReference type="AlphaFoldDB" id="U7V7P7"/>
<dbReference type="InterPro" id="IPR027417">
    <property type="entry name" value="P-loop_NTPase"/>
</dbReference>
<dbReference type="Proteomes" id="UP000017174">
    <property type="component" value="Unassembled WGS sequence"/>
</dbReference>
<dbReference type="InterPro" id="IPR011704">
    <property type="entry name" value="ATPase_dyneun-rel_AAA"/>
</dbReference>
<proteinExistence type="predicted"/>
<gene>
    <name evidence="2" type="ORF">HMPREF0742_00173</name>
</gene>